<dbReference type="CDD" id="cd07438">
    <property type="entry name" value="PHP_HisPPase_AMP"/>
    <property type="match status" value="1"/>
</dbReference>
<dbReference type="InterPro" id="IPR052018">
    <property type="entry name" value="PHP_domain"/>
</dbReference>
<dbReference type="RefSeq" id="WP_282011756.1">
    <property type="nucleotide sequence ID" value="NZ_OX336137.1"/>
</dbReference>
<dbReference type="InterPro" id="IPR004013">
    <property type="entry name" value="PHP_dom"/>
</dbReference>
<keyword evidence="3" id="KW-1185">Reference proteome</keyword>
<accession>A0ABM9HF52</accession>
<dbReference type="Gene3D" id="3.20.20.140">
    <property type="entry name" value="Metal-dependent hydrolases"/>
    <property type="match status" value="1"/>
</dbReference>
<feature type="domain" description="Polymerase/histidinol phosphatase N-terminal" evidence="1">
    <location>
        <begin position="5"/>
        <end position="70"/>
    </location>
</feature>
<sequence length="292" mass="33240">MIRKSEIHMHSCFSDGEFSPRELVAIARKNGVSILSLTDHDTFSGIPEFIEAGRKAGLIVFPGIEMTVKYGELQLHVLGYFKDLESIQTPLWDRVETMKAQREERMVAMIDKLNGVVPDRFQGEITFENVQKAAEGVLARPHLAREMVRLGIVKHTGEAFEKYLVEYNVQRENIHIDEALKLMRASGGVPVVAHPGERTYALHRPDKGIDYEDIPARVEELKALGLMGLEAIYPYHERTGKVEYFLKLAEDHDMIVTGSRDFHGFNTHQTPDVLGTTKMEPDFFERFQQAWG</sequence>
<organism evidence="2 3">
    <name type="scientific">Nitrospina watsonii</name>
    <dbReference type="NCBI Taxonomy" id="1323948"/>
    <lineage>
        <taxon>Bacteria</taxon>
        <taxon>Pseudomonadati</taxon>
        <taxon>Nitrospinota/Tectimicrobiota group</taxon>
        <taxon>Nitrospinota</taxon>
        <taxon>Nitrospinia</taxon>
        <taxon>Nitrospinales</taxon>
        <taxon>Nitrospinaceae</taxon>
        <taxon>Nitrospina</taxon>
    </lineage>
</organism>
<dbReference type="Proteomes" id="UP001157733">
    <property type="component" value="Chromosome"/>
</dbReference>
<dbReference type="Pfam" id="PF02811">
    <property type="entry name" value="PHP"/>
    <property type="match status" value="1"/>
</dbReference>
<dbReference type="SUPFAM" id="SSF89550">
    <property type="entry name" value="PHP domain-like"/>
    <property type="match status" value="1"/>
</dbReference>
<dbReference type="PANTHER" id="PTHR42924">
    <property type="entry name" value="EXONUCLEASE"/>
    <property type="match status" value="1"/>
</dbReference>
<dbReference type="PANTHER" id="PTHR42924:SF3">
    <property type="entry name" value="POLYMERASE_HISTIDINOL PHOSPHATASE N-TERMINAL DOMAIN-CONTAINING PROTEIN"/>
    <property type="match status" value="1"/>
</dbReference>
<evidence type="ECO:0000313" key="2">
    <source>
        <dbReference type="EMBL" id="CAI2718888.1"/>
    </source>
</evidence>
<dbReference type="InterPro" id="IPR016195">
    <property type="entry name" value="Pol/histidinol_Pase-like"/>
</dbReference>
<dbReference type="Gene3D" id="1.10.150.650">
    <property type="match status" value="1"/>
</dbReference>
<gene>
    <name evidence="2" type="ORF">NSPWAT_2032</name>
</gene>
<evidence type="ECO:0000259" key="1">
    <source>
        <dbReference type="SMART" id="SM00481"/>
    </source>
</evidence>
<protein>
    <submittedName>
        <fullName evidence="2">PHP domain protein</fullName>
    </submittedName>
</protein>
<dbReference type="SMART" id="SM00481">
    <property type="entry name" value="POLIIIAc"/>
    <property type="match status" value="1"/>
</dbReference>
<dbReference type="EMBL" id="OX336137">
    <property type="protein sequence ID" value="CAI2718888.1"/>
    <property type="molecule type" value="Genomic_DNA"/>
</dbReference>
<proteinExistence type="predicted"/>
<reference evidence="2 3" key="1">
    <citation type="submission" date="2022-09" db="EMBL/GenBank/DDBJ databases">
        <authorList>
            <person name="Kop L."/>
        </authorList>
    </citation>
    <scope>NUCLEOTIDE SEQUENCE [LARGE SCALE GENOMIC DNA]</scope>
    <source>
        <strain evidence="2 3">347</strain>
    </source>
</reference>
<evidence type="ECO:0000313" key="3">
    <source>
        <dbReference type="Proteomes" id="UP001157733"/>
    </source>
</evidence>
<dbReference type="InterPro" id="IPR003141">
    <property type="entry name" value="Pol/His_phosphatase_N"/>
</dbReference>
<name>A0ABM9HF52_9BACT</name>